<accession>A0A2M9A9X5</accession>
<dbReference type="InterPro" id="IPR001188">
    <property type="entry name" value="Sperm_putr-bd"/>
</dbReference>
<keyword evidence="2" id="KW-0813">Transport</keyword>
<comment type="caution">
    <text evidence="6">The sequence shown here is derived from an EMBL/GenBank/DDBJ whole genome shotgun (WGS) entry which is preliminary data.</text>
</comment>
<evidence type="ECO:0000256" key="1">
    <source>
        <dbReference type="ARBA" id="ARBA00004418"/>
    </source>
</evidence>
<dbReference type="AlphaFoldDB" id="A0A2M9A9X5"/>
<dbReference type="RefSeq" id="WP_100426379.1">
    <property type="nucleotide sequence ID" value="NZ_JAXFBG010000168.1"/>
</dbReference>
<dbReference type="GO" id="GO:0015846">
    <property type="term" value="P:polyamine transport"/>
    <property type="evidence" value="ECO:0007669"/>
    <property type="project" value="InterPro"/>
</dbReference>
<keyword evidence="3" id="KW-0732">Signal</keyword>
<dbReference type="GO" id="GO:0019808">
    <property type="term" value="F:polyamine binding"/>
    <property type="evidence" value="ECO:0007669"/>
    <property type="project" value="InterPro"/>
</dbReference>
<evidence type="ECO:0000313" key="7">
    <source>
        <dbReference type="Proteomes" id="UP000231134"/>
    </source>
</evidence>
<feature type="binding site" evidence="5">
    <location>
        <position position="40"/>
    </location>
    <ligand>
        <name>spermidine</name>
        <dbReference type="ChEBI" id="CHEBI:57834"/>
    </ligand>
</feature>
<dbReference type="PRINTS" id="PR00909">
    <property type="entry name" value="SPERMDNBNDNG"/>
</dbReference>
<evidence type="ECO:0000313" key="6">
    <source>
        <dbReference type="EMBL" id="PJJ42522.1"/>
    </source>
</evidence>
<dbReference type="Gene3D" id="3.40.190.10">
    <property type="entry name" value="Periplasmic binding protein-like II"/>
    <property type="match status" value="2"/>
</dbReference>
<dbReference type="EMBL" id="PGEX01000001">
    <property type="protein sequence ID" value="PJJ42522.1"/>
    <property type="molecule type" value="Genomic_DNA"/>
</dbReference>
<evidence type="ECO:0000256" key="3">
    <source>
        <dbReference type="ARBA" id="ARBA00022729"/>
    </source>
</evidence>
<dbReference type="Pfam" id="PF13416">
    <property type="entry name" value="SBP_bac_8"/>
    <property type="match status" value="1"/>
</dbReference>
<comment type="subcellular location">
    <subcellularLocation>
        <location evidence="1">Periplasm</location>
    </subcellularLocation>
</comment>
<dbReference type="PROSITE" id="PS51257">
    <property type="entry name" value="PROKAR_LIPOPROTEIN"/>
    <property type="match status" value="1"/>
</dbReference>
<dbReference type="PIRSF" id="PIRSF019574">
    <property type="entry name" value="Periplasmic_polyamine_BP"/>
    <property type="match status" value="1"/>
</dbReference>
<name>A0A2M9A9X5_9BACT</name>
<dbReference type="PANTHER" id="PTHR30222">
    <property type="entry name" value="SPERMIDINE/PUTRESCINE-BINDING PERIPLASMIC PROTEIN"/>
    <property type="match status" value="1"/>
</dbReference>
<evidence type="ECO:0000256" key="2">
    <source>
        <dbReference type="ARBA" id="ARBA00022448"/>
    </source>
</evidence>
<dbReference type="OrthoDB" id="9769319at2"/>
<keyword evidence="4" id="KW-0574">Periplasm</keyword>
<dbReference type="SUPFAM" id="SSF53850">
    <property type="entry name" value="Periplasmic binding protein-like II"/>
    <property type="match status" value="1"/>
</dbReference>
<evidence type="ECO:0000256" key="4">
    <source>
        <dbReference type="ARBA" id="ARBA00022764"/>
    </source>
</evidence>
<dbReference type="PANTHER" id="PTHR30222:SF17">
    <property type="entry name" value="SPERMIDINE_PUTRESCINE-BINDING PERIPLASMIC PROTEIN"/>
    <property type="match status" value="1"/>
</dbReference>
<gene>
    <name evidence="6" type="ORF">BGX16_2554</name>
</gene>
<evidence type="ECO:0000256" key="5">
    <source>
        <dbReference type="PIRSR" id="PIRSR019574-1"/>
    </source>
</evidence>
<proteinExistence type="predicted"/>
<dbReference type="InterPro" id="IPR006059">
    <property type="entry name" value="SBP"/>
</dbReference>
<reference evidence="6 7" key="1">
    <citation type="submission" date="2017-11" db="EMBL/GenBank/DDBJ databases">
        <title>Animal gut microbial communities from fecal samples from Wisconsin, USA.</title>
        <authorList>
            <person name="Neumann A."/>
        </authorList>
    </citation>
    <scope>NUCLEOTIDE SEQUENCE [LARGE SCALE GENOMIC DNA]</scope>
    <source>
        <strain evidence="6 7">UWS3</strain>
    </source>
</reference>
<dbReference type="CDD" id="cd13590">
    <property type="entry name" value="PBP2_PotD_PotF_like"/>
    <property type="match status" value="1"/>
</dbReference>
<dbReference type="Proteomes" id="UP000231134">
    <property type="component" value="Unassembled WGS sequence"/>
</dbReference>
<keyword evidence="7" id="KW-1185">Reference proteome</keyword>
<organism evidence="6 7">
    <name type="scientific">Hallerella succinigenes</name>
    <dbReference type="NCBI Taxonomy" id="1896222"/>
    <lineage>
        <taxon>Bacteria</taxon>
        <taxon>Pseudomonadati</taxon>
        <taxon>Fibrobacterota</taxon>
        <taxon>Fibrobacteria</taxon>
        <taxon>Fibrobacterales</taxon>
        <taxon>Fibrobacteraceae</taxon>
        <taxon>Hallerella</taxon>
    </lineage>
</organism>
<sequence length="354" mass="39469">MKKVLFALSFLAIASLFVGCKSEKKSSDKPTKVTVMIYSEYIDPAMLQDFEAKTGYKLQLELYEAQEEMISKLQTVGTAQYDVVIASDVVIQQMIHLGLIGKIDTNKIPNRVNVASQFKNPSYDPTNDYTLPYLWGTTGILYRDPSIDPMNVSYSLLFDANNTKGNFSLLEESRSMLSMALQAKGFDANSTSKTEINQAVDYILQAKKDPHFLGFDGSVGGKDKVLSKMDWAAIVFNGEAMAAIDEDSTLQFAIPIEGSFMWVDAMTLSSKAPNVDGAYAFMNYILDAQIGAQLARYINYATPNKASLEVLETEFTENRVINPTEEEIKRMVFLKDPGDAARLFDEAWTIVKTR</sequence>
<protein>
    <submittedName>
        <fullName evidence="6">Spermidine/putrescine-binding protein</fullName>
    </submittedName>
</protein>
<dbReference type="GO" id="GO:0042597">
    <property type="term" value="C:periplasmic space"/>
    <property type="evidence" value="ECO:0007669"/>
    <property type="project" value="UniProtKB-SubCell"/>
</dbReference>